<keyword evidence="3" id="KW-0436">Ligase</keyword>
<comment type="caution">
    <text evidence="3">The sequence shown here is derived from an EMBL/GenBank/DDBJ whole genome shotgun (WGS) entry which is preliminary data.</text>
</comment>
<dbReference type="PANTHER" id="PTHR43272">
    <property type="entry name" value="LONG-CHAIN-FATTY-ACID--COA LIGASE"/>
    <property type="match status" value="1"/>
</dbReference>
<dbReference type="Proteomes" id="UP000238479">
    <property type="component" value="Chromosome 6"/>
</dbReference>
<dbReference type="Gramene" id="PRQ23478">
    <property type="protein sequence ID" value="PRQ23478"/>
    <property type="gene ID" value="RchiOBHm_Chr6g0261801"/>
</dbReference>
<dbReference type="Gene3D" id="3.40.50.12780">
    <property type="entry name" value="N-terminal domain of ligase-like"/>
    <property type="match status" value="1"/>
</dbReference>
<dbReference type="GO" id="GO:0010143">
    <property type="term" value="P:cutin biosynthetic process"/>
    <property type="evidence" value="ECO:0007669"/>
    <property type="project" value="TreeGrafter"/>
</dbReference>
<dbReference type="GO" id="GO:0010025">
    <property type="term" value="P:wax biosynthetic process"/>
    <property type="evidence" value="ECO:0007669"/>
    <property type="project" value="TreeGrafter"/>
</dbReference>
<dbReference type="GO" id="GO:0004467">
    <property type="term" value="F:long-chain fatty acid-CoA ligase activity"/>
    <property type="evidence" value="ECO:0007669"/>
    <property type="project" value="UniProtKB-EC"/>
</dbReference>
<keyword evidence="4" id="KW-1185">Reference proteome</keyword>
<dbReference type="InterPro" id="IPR042099">
    <property type="entry name" value="ANL_N_sf"/>
</dbReference>
<reference evidence="3 4" key="1">
    <citation type="journal article" date="2018" name="Nat. Genet.">
        <title>The Rosa genome provides new insights in the design of modern roses.</title>
        <authorList>
            <person name="Bendahmane M."/>
        </authorList>
    </citation>
    <scope>NUCLEOTIDE SEQUENCE [LARGE SCALE GENOMIC DNA]</scope>
    <source>
        <strain evidence="4">cv. Old Blush</strain>
    </source>
</reference>
<comment type="subcellular location">
    <subcellularLocation>
        <location evidence="1">Cytoplasm</location>
    </subcellularLocation>
</comment>
<dbReference type="AlphaFoldDB" id="A0A2P6PNG6"/>
<evidence type="ECO:0000313" key="4">
    <source>
        <dbReference type="Proteomes" id="UP000238479"/>
    </source>
</evidence>
<protein>
    <submittedName>
        <fullName evidence="3">Putative long-chain-fatty-acid--CoA ligase</fullName>
        <ecNumber evidence="3">6.2.1.3</ecNumber>
    </submittedName>
</protein>
<proteinExistence type="predicted"/>
<dbReference type="InterPro" id="IPR000873">
    <property type="entry name" value="AMP-dep_synth/lig_dom"/>
</dbReference>
<dbReference type="EMBL" id="PDCK01000044">
    <property type="protein sequence ID" value="PRQ23478.1"/>
    <property type="molecule type" value="Genomic_DNA"/>
</dbReference>
<feature type="domain" description="AMP-dependent synthetase/ligase" evidence="2">
    <location>
        <begin position="2"/>
        <end position="113"/>
    </location>
</feature>
<evidence type="ECO:0000259" key="2">
    <source>
        <dbReference type="Pfam" id="PF00501"/>
    </source>
</evidence>
<gene>
    <name evidence="3" type="ORF">RchiOBHm_Chr6g0261801</name>
</gene>
<dbReference type="STRING" id="74649.A0A2P6PNG6"/>
<name>A0A2P6PNG6_ROSCH</name>
<dbReference type="GO" id="GO:0005783">
    <property type="term" value="C:endoplasmic reticulum"/>
    <property type="evidence" value="ECO:0007669"/>
    <property type="project" value="TreeGrafter"/>
</dbReference>
<dbReference type="SUPFAM" id="SSF56801">
    <property type="entry name" value="Acetyl-CoA synthetase-like"/>
    <property type="match status" value="1"/>
</dbReference>
<sequence length="121" mass="13483">MEACNSHAITYVPLYDTLGANAVEFIINHAEVSIAFERTKSLLPTCVIISCLPNCSTHLKTIVSFTDVSSTQKKEAEELGVSCFSWEEFFQLGDSDCEPPPKQRTAVCTIMYTERLENQKA</sequence>
<evidence type="ECO:0000313" key="3">
    <source>
        <dbReference type="EMBL" id="PRQ23478.1"/>
    </source>
</evidence>
<organism evidence="3 4">
    <name type="scientific">Rosa chinensis</name>
    <name type="common">China rose</name>
    <dbReference type="NCBI Taxonomy" id="74649"/>
    <lineage>
        <taxon>Eukaryota</taxon>
        <taxon>Viridiplantae</taxon>
        <taxon>Streptophyta</taxon>
        <taxon>Embryophyta</taxon>
        <taxon>Tracheophyta</taxon>
        <taxon>Spermatophyta</taxon>
        <taxon>Magnoliopsida</taxon>
        <taxon>eudicotyledons</taxon>
        <taxon>Gunneridae</taxon>
        <taxon>Pentapetalae</taxon>
        <taxon>rosids</taxon>
        <taxon>fabids</taxon>
        <taxon>Rosales</taxon>
        <taxon>Rosaceae</taxon>
        <taxon>Rosoideae</taxon>
        <taxon>Rosoideae incertae sedis</taxon>
        <taxon>Rosa</taxon>
    </lineage>
</organism>
<dbReference type="GO" id="GO:0016020">
    <property type="term" value="C:membrane"/>
    <property type="evidence" value="ECO:0007669"/>
    <property type="project" value="TreeGrafter"/>
</dbReference>
<accession>A0A2P6PNG6</accession>
<dbReference type="EC" id="6.2.1.3" evidence="3"/>
<dbReference type="PANTHER" id="PTHR43272:SF4">
    <property type="entry name" value="LONG CHAIN ACYL-COA SYNTHETASE 2"/>
    <property type="match status" value="1"/>
</dbReference>
<dbReference type="OMA" id="CHTEISI"/>
<evidence type="ECO:0000256" key="1">
    <source>
        <dbReference type="ARBA" id="ARBA00004496"/>
    </source>
</evidence>
<dbReference type="Pfam" id="PF00501">
    <property type="entry name" value="AMP-binding"/>
    <property type="match status" value="1"/>
</dbReference>